<dbReference type="Proteomes" id="UP000815677">
    <property type="component" value="Unassembled WGS sequence"/>
</dbReference>
<evidence type="ECO:0000313" key="2">
    <source>
        <dbReference type="Proteomes" id="UP000815677"/>
    </source>
</evidence>
<evidence type="ECO:0000313" key="1">
    <source>
        <dbReference type="EMBL" id="GAT53165.1"/>
    </source>
</evidence>
<gene>
    <name evidence="1" type="ORF">MCHLO_10155</name>
</gene>
<sequence>MSESLRFNGSVDWLIEERIPPGDVLEECCRDLVPSTELLNIVGALVAESFGHGTLSRITILRLIVSSVLHLSGRRVLDLPPIASGKWVSFSTSIEFATISHTLASFE</sequence>
<organism evidence="1 2">
    <name type="scientific">Mycena chlorophos</name>
    <name type="common">Agaric fungus</name>
    <name type="synonym">Agaricus chlorophos</name>
    <dbReference type="NCBI Taxonomy" id="658473"/>
    <lineage>
        <taxon>Eukaryota</taxon>
        <taxon>Fungi</taxon>
        <taxon>Dikarya</taxon>
        <taxon>Basidiomycota</taxon>
        <taxon>Agaricomycotina</taxon>
        <taxon>Agaricomycetes</taxon>
        <taxon>Agaricomycetidae</taxon>
        <taxon>Agaricales</taxon>
        <taxon>Marasmiineae</taxon>
        <taxon>Mycenaceae</taxon>
        <taxon>Mycena</taxon>
    </lineage>
</organism>
<protein>
    <submittedName>
        <fullName evidence="1">Uncharacterized protein</fullName>
    </submittedName>
</protein>
<keyword evidence="2" id="KW-1185">Reference proteome</keyword>
<reference evidence="1" key="1">
    <citation type="submission" date="2014-09" db="EMBL/GenBank/DDBJ databases">
        <title>Genome sequence of the luminous mushroom Mycena chlorophos for searching fungal bioluminescence genes.</title>
        <authorList>
            <person name="Tanaka Y."/>
            <person name="Kasuga D."/>
            <person name="Oba Y."/>
            <person name="Hase S."/>
            <person name="Sato K."/>
            <person name="Oba Y."/>
            <person name="Sakakibara Y."/>
        </authorList>
    </citation>
    <scope>NUCLEOTIDE SEQUENCE</scope>
</reference>
<name>A0ABQ0LPY2_MYCCL</name>
<proteinExistence type="predicted"/>
<dbReference type="EMBL" id="DF848207">
    <property type="protein sequence ID" value="GAT53165.1"/>
    <property type="molecule type" value="Genomic_DNA"/>
</dbReference>
<accession>A0ABQ0LPY2</accession>